<dbReference type="InParanoid" id="A0A3N4KT48"/>
<name>A0A3N4KT48_9PEZI</name>
<dbReference type="AlphaFoldDB" id="A0A3N4KT48"/>
<keyword evidence="1" id="KW-0812">Transmembrane</keyword>
<keyword evidence="1" id="KW-0472">Membrane</keyword>
<dbReference type="EMBL" id="ML119135">
    <property type="protein sequence ID" value="RPB11521.1"/>
    <property type="molecule type" value="Genomic_DNA"/>
</dbReference>
<sequence length="404" mass="44722">IEYPVCALGYHTASTSIPALRLDTIHCILFVPNKASNNQSTHHHLSEFYTNPHISTSTSTSTPTNMANDIPWYIHLPLFLLFQLPNYIGISVWQHFYTKTTIHPTWSPARSTNTRTDMRGEFAGILIFSALSGLSHLYACTKILLLPLIIAFDDNELPGTRSPTRRSTLVFILYLAGIVLLTLFSSTVMFVAPFVTPEWSWKSTYKHACDGMDLRVHLDTPGVRQANEVTFEDRLSGTNFTMAMSPDPVAAGYDAKGLYSFNVTSAGGGAGAPGWARVEYNMEFGWYTVYSRNSSIFAHGVFETGKQFRLPEMHLAGDLALFESRCVFDPTVQMRDAREREGEVLVKTVQFRICGGLVVCAKGSMGKQVAVPVGLLMLGRAKRGGGCLLRLANQGTITEYHSLM</sequence>
<feature type="transmembrane region" description="Helical" evidence="1">
    <location>
        <begin position="171"/>
        <end position="196"/>
    </location>
</feature>
<dbReference type="Proteomes" id="UP000277580">
    <property type="component" value="Unassembled WGS sequence"/>
</dbReference>
<accession>A0A3N4KT48</accession>
<keyword evidence="3" id="KW-1185">Reference proteome</keyword>
<gene>
    <name evidence="2" type="ORF">P167DRAFT_590643</name>
</gene>
<evidence type="ECO:0000313" key="3">
    <source>
        <dbReference type="Proteomes" id="UP000277580"/>
    </source>
</evidence>
<protein>
    <submittedName>
        <fullName evidence="2">Uncharacterized protein</fullName>
    </submittedName>
</protein>
<reference evidence="2 3" key="1">
    <citation type="journal article" date="2018" name="Nat. Ecol. Evol.">
        <title>Pezizomycetes genomes reveal the molecular basis of ectomycorrhizal truffle lifestyle.</title>
        <authorList>
            <person name="Murat C."/>
            <person name="Payen T."/>
            <person name="Noel B."/>
            <person name="Kuo A."/>
            <person name="Morin E."/>
            <person name="Chen J."/>
            <person name="Kohler A."/>
            <person name="Krizsan K."/>
            <person name="Balestrini R."/>
            <person name="Da Silva C."/>
            <person name="Montanini B."/>
            <person name="Hainaut M."/>
            <person name="Levati E."/>
            <person name="Barry K.W."/>
            <person name="Belfiori B."/>
            <person name="Cichocki N."/>
            <person name="Clum A."/>
            <person name="Dockter R.B."/>
            <person name="Fauchery L."/>
            <person name="Guy J."/>
            <person name="Iotti M."/>
            <person name="Le Tacon F."/>
            <person name="Lindquist E.A."/>
            <person name="Lipzen A."/>
            <person name="Malagnac F."/>
            <person name="Mello A."/>
            <person name="Molinier V."/>
            <person name="Miyauchi S."/>
            <person name="Poulain J."/>
            <person name="Riccioni C."/>
            <person name="Rubini A."/>
            <person name="Sitrit Y."/>
            <person name="Splivallo R."/>
            <person name="Traeger S."/>
            <person name="Wang M."/>
            <person name="Zifcakova L."/>
            <person name="Wipf D."/>
            <person name="Zambonelli A."/>
            <person name="Paolocci F."/>
            <person name="Nowrousian M."/>
            <person name="Ottonello S."/>
            <person name="Baldrian P."/>
            <person name="Spatafora J.W."/>
            <person name="Henrissat B."/>
            <person name="Nagy L.G."/>
            <person name="Aury J.M."/>
            <person name="Wincker P."/>
            <person name="Grigoriev I.V."/>
            <person name="Bonfante P."/>
            <person name="Martin F.M."/>
        </authorList>
    </citation>
    <scope>NUCLEOTIDE SEQUENCE [LARGE SCALE GENOMIC DNA]</scope>
    <source>
        <strain evidence="2 3">CCBAS932</strain>
    </source>
</reference>
<proteinExistence type="predicted"/>
<organism evidence="2 3">
    <name type="scientific">Morchella conica CCBAS932</name>
    <dbReference type="NCBI Taxonomy" id="1392247"/>
    <lineage>
        <taxon>Eukaryota</taxon>
        <taxon>Fungi</taxon>
        <taxon>Dikarya</taxon>
        <taxon>Ascomycota</taxon>
        <taxon>Pezizomycotina</taxon>
        <taxon>Pezizomycetes</taxon>
        <taxon>Pezizales</taxon>
        <taxon>Morchellaceae</taxon>
        <taxon>Morchella</taxon>
    </lineage>
</organism>
<feature type="non-terminal residue" evidence="2">
    <location>
        <position position="1"/>
    </location>
</feature>
<dbReference type="OrthoDB" id="5475255at2759"/>
<keyword evidence="1" id="KW-1133">Transmembrane helix</keyword>
<evidence type="ECO:0000256" key="1">
    <source>
        <dbReference type="SAM" id="Phobius"/>
    </source>
</evidence>
<evidence type="ECO:0000313" key="2">
    <source>
        <dbReference type="EMBL" id="RPB11521.1"/>
    </source>
</evidence>